<dbReference type="InterPro" id="IPR011576">
    <property type="entry name" value="Pyridox_Oxase_N"/>
</dbReference>
<dbReference type="RefSeq" id="WP_344176043.1">
    <property type="nucleotide sequence ID" value="NZ_BAAANC010000002.1"/>
</dbReference>
<evidence type="ECO:0000313" key="2">
    <source>
        <dbReference type="EMBL" id="GAA1533540.1"/>
    </source>
</evidence>
<sequence>MTALDHRGLTDRVPAVGFHAGELAVQRKAGVAYDASRLEGMLRPPLLDGGAAKFLAQREFAVITARDTDGRLWTSPLHGPAGFLDASGTTLTVHAAPPAGDPLHLMPADQSAGLIVIEFAIRRRFRVNGTLTVSTADTLELTADQAYGNCPQYIHPRPLPPATEGPATQVADGLLGRELIERSDTFFLGTTHAERGADSSHKGGTVHLDGDELWWADQPGNNMFNSLGNLAVDPTASLLFVDFSSGASLQLSGKATIDWDVPTETGRAVRFTTDRSVLTGSV</sequence>
<dbReference type="Gene3D" id="2.30.110.10">
    <property type="entry name" value="Electron Transport, Fmn-binding Protein, Chain A"/>
    <property type="match status" value="1"/>
</dbReference>
<dbReference type="EMBL" id="BAAANC010000002">
    <property type="protein sequence ID" value="GAA1533540.1"/>
    <property type="molecule type" value="Genomic_DNA"/>
</dbReference>
<protein>
    <recommendedName>
        <fullName evidence="1">Pyridoxamine 5'-phosphate oxidase N-terminal domain-containing protein</fullName>
    </recommendedName>
</protein>
<dbReference type="Proteomes" id="UP001500363">
    <property type="component" value="Unassembled WGS sequence"/>
</dbReference>
<reference evidence="2 3" key="1">
    <citation type="journal article" date="2019" name="Int. J. Syst. Evol. Microbiol.">
        <title>The Global Catalogue of Microorganisms (GCM) 10K type strain sequencing project: providing services to taxonomists for standard genome sequencing and annotation.</title>
        <authorList>
            <consortium name="The Broad Institute Genomics Platform"/>
            <consortium name="The Broad Institute Genome Sequencing Center for Infectious Disease"/>
            <person name="Wu L."/>
            <person name="Ma J."/>
        </authorList>
    </citation>
    <scope>NUCLEOTIDE SEQUENCE [LARGE SCALE GENOMIC DNA]</scope>
    <source>
        <strain evidence="2 3">JCM 14303</strain>
    </source>
</reference>
<keyword evidence="3" id="KW-1185">Reference proteome</keyword>
<dbReference type="InterPro" id="IPR012349">
    <property type="entry name" value="Split_barrel_FMN-bd"/>
</dbReference>
<name>A0ABN2B4G4_9ACTN</name>
<organism evidence="2 3">
    <name type="scientific">Kribbella lupini</name>
    <dbReference type="NCBI Taxonomy" id="291602"/>
    <lineage>
        <taxon>Bacteria</taxon>
        <taxon>Bacillati</taxon>
        <taxon>Actinomycetota</taxon>
        <taxon>Actinomycetes</taxon>
        <taxon>Propionibacteriales</taxon>
        <taxon>Kribbellaceae</taxon>
        <taxon>Kribbella</taxon>
    </lineage>
</organism>
<accession>A0ABN2B4G4</accession>
<gene>
    <name evidence="2" type="ORF">GCM10009741_39820</name>
</gene>
<dbReference type="SUPFAM" id="SSF50475">
    <property type="entry name" value="FMN-binding split barrel"/>
    <property type="match status" value="2"/>
</dbReference>
<proteinExistence type="predicted"/>
<evidence type="ECO:0000313" key="3">
    <source>
        <dbReference type="Proteomes" id="UP001500363"/>
    </source>
</evidence>
<comment type="caution">
    <text evidence="2">The sequence shown here is derived from an EMBL/GenBank/DDBJ whole genome shotgun (WGS) entry which is preliminary data.</text>
</comment>
<dbReference type="Pfam" id="PF01243">
    <property type="entry name" value="PNPOx_N"/>
    <property type="match status" value="1"/>
</dbReference>
<evidence type="ECO:0000259" key="1">
    <source>
        <dbReference type="Pfam" id="PF01243"/>
    </source>
</evidence>
<feature type="domain" description="Pyridoxamine 5'-phosphate oxidase N-terminal" evidence="1">
    <location>
        <begin position="177"/>
        <end position="257"/>
    </location>
</feature>
<dbReference type="PANTHER" id="PTHR42815">
    <property type="entry name" value="FAD-BINDING, PUTATIVE (AFU_ORTHOLOGUE AFUA_6G07600)-RELATED"/>
    <property type="match status" value="1"/>
</dbReference>
<dbReference type="PANTHER" id="PTHR42815:SF2">
    <property type="entry name" value="FAD-BINDING, PUTATIVE (AFU_ORTHOLOGUE AFUA_6G07600)-RELATED"/>
    <property type="match status" value="1"/>
</dbReference>